<organism evidence="3 4">
    <name type="scientific">Turnera subulata</name>
    <dbReference type="NCBI Taxonomy" id="218843"/>
    <lineage>
        <taxon>Eukaryota</taxon>
        <taxon>Viridiplantae</taxon>
        <taxon>Streptophyta</taxon>
        <taxon>Embryophyta</taxon>
        <taxon>Tracheophyta</taxon>
        <taxon>Spermatophyta</taxon>
        <taxon>Magnoliopsida</taxon>
        <taxon>eudicotyledons</taxon>
        <taxon>Gunneridae</taxon>
        <taxon>Pentapetalae</taxon>
        <taxon>rosids</taxon>
        <taxon>fabids</taxon>
        <taxon>Malpighiales</taxon>
        <taxon>Passifloraceae</taxon>
        <taxon>Turnera</taxon>
    </lineage>
</organism>
<sequence>MLCNRLQRLWGLHGTFRVIYLDHNYYLVKTANSQDYMHVMTGGPWVILDHYLTVEPWQPNFEPSSHKVTSVVAWIRVSGLSTELYQRAILREVCFSCGPAGHLMVNCRAETPIAASNPVVGQMPTHSVSTNLETIAVRPVPSNPQRLVVSQNKKYSDWILEPMEDSPAPAPVKQRTGSASRVDYQGTIGASTTKTEAVGSVGNSVGKTVSTGLSKGVFIADSSARAAEGDNMSVKRSRGPTGYTLTGDAIVQAALDKPKRQEKLKKAVVKESVQAKNVDNIWAGVLAKDAPVPVSFMPSAVSSPAVQASPATVLPPPQQGDSVPTVEVTSSSPMQVAFDLRGQRHSDSVSLVDVASRVLKEPDPDPIEGSNTAAFVTLGIVGVNEDKQGIARGLVESDFGELSEDLVFAHRPQIVILLETKVLFSAAIDVIRGCGFDRSEVEEVQGRSGGIWICWRHASAVLSVELQHVQFLHVKVKFGNMQPWFLTAVYASPSPSIRQEFWAATRTIADSITRPWFLVRDFNTYIDQSEKL</sequence>
<proteinExistence type="predicted"/>
<dbReference type="GO" id="GO:0003676">
    <property type="term" value="F:nucleic acid binding"/>
    <property type="evidence" value="ECO:0007669"/>
    <property type="project" value="InterPro"/>
</dbReference>
<dbReference type="SUPFAM" id="SSF56219">
    <property type="entry name" value="DNase I-like"/>
    <property type="match status" value="1"/>
</dbReference>
<dbReference type="OrthoDB" id="994333at2759"/>
<evidence type="ECO:0000313" key="4">
    <source>
        <dbReference type="Proteomes" id="UP001141552"/>
    </source>
</evidence>
<dbReference type="InterPro" id="IPR036691">
    <property type="entry name" value="Endo/exonu/phosph_ase_sf"/>
</dbReference>
<reference evidence="3" key="1">
    <citation type="submission" date="2022-02" db="EMBL/GenBank/DDBJ databases">
        <authorList>
            <person name="Henning P.M."/>
            <person name="McCubbin A.G."/>
            <person name="Shore J.S."/>
        </authorList>
    </citation>
    <scope>NUCLEOTIDE SEQUENCE</scope>
    <source>
        <strain evidence="3">F60SS</strain>
        <tissue evidence="3">Leaves</tissue>
    </source>
</reference>
<dbReference type="InterPro" id="IPR040256">
    <property type="entry name" value="At4g02000-like"/>
</dbReference>
<keyword evidence="1" id="KW-0479">Metal-binding</keyword>
<dbReference type="Gene3D" id="3.60.10.10">
    <property type="entry name" value="Endonuclease/exonuclease/phosphatase"/>
    <property type="match status" value="1"/>
</dbReference>
<feature type="domain" description="CCHC-type" evidence="2">
    <location>
        <begin position="94"/>
        <end position="108"/>
    </location>
</feature>
<reference evidence="3" key="2">
    <citation type="journal article" date="2023" name="Plants (Basel)">
        <title>Annotation of the Turnera subulata (Passifloraceae) Draft Genome Reveals the S-Locus Evolved after the Divergence of Turneroideae from Passifloroideae in a Stepwise Manner.</title>
        <authorList>
            <person name="Henning P.M."/>
            <person name="Roalson E.H."/>
            <person name="Mir W."/>
            <person name="McCubbin A.G."/>
            <person name="Shore J.S."/>
        </authorList>
    </citation>
    <scope>NUCLEOTIDE SEQUENCE</scope>
    <source>
        <strain evidence="3">F60SS</strain>
    </source>
</reference>
<dbReference type="PANTHER" id="PTHR31286:SF99">
    <property type="entry name" value="DUF4283 DOMAIN-CONTAINING PROTEIN"/>
    <property type="match status" value="1"/>
</dbReference>
<dbReference type="PROSITE" id="PS50158">
    <property type="entry name" value="ZF_CCHC"/>
    <property type="match status" value="1"/>
</dbReference>
<dbReference type="GO" id="GO:0008270">
    <property type="term" value="F:zinc ion binding"/>
    <property type="evidence" value="ECO:0007669"/>
    <property type="project" value="UniProtKB-KW"/>
</dbReference>
<name>A0A9Q0JL62_9ROSI</name>
<accession>A0A9Q0JL62</accession>
<comment type="caution">
    <text evidence="3">The sequence shown here is derived from an EMBL/GenBank/DDBJ whole genome shotgun (WGS) entry which is preliminary data.</text>
</comment>
<gene>
    <name evidence="3" type="ORF">Tsubulata_047054</name>
</gene>
<keyword evidence="1" id="KW-0863">Zinc-finger</keyword>
<dbReference type="Proteomes" id="UP001141552">
    <property type="component" value="Unassembled WGS sequence"/>
</dbReference>
<dbReference type="InterPro" id="IPR001878">
    <property type="entry name" value="Znf_CCHC"/>
</dbReference>
<dbReference type="InterPro" id="IPR025558">
    <property type="entry name" value="DUF4283"/>
</dbReference>
<evidence type="ECO:0000256" key="1">
    <source>
        <dbReference type="PROSITE-ProRule" id="PRU00047"/>
    </source>
</evidence>
<evidence type="ECO:0000259" key="2">
    <source>
        <dbReference type="PROSITE" id="PS50158"/>
    </source>
</evidence>
<evidence type="ECO:0000313" key="3">
    <source>
        <dbReference type="EMBL" id="KAJ4845758.1"/>
    </source>
</evidence>
<dbReference type="AlphaFoldDB" id="A0A9Q0JL62"/>
<keyword evidence="4" id="KW-1185">Reference proteome</keyword>
<dbReference type="PANTHER" id="PTHR31286">
    <property type="entry name" value="GLYCINE-RICH CELL WALL STRUCTURAL PROTEIN 1.8-LIKE"/>
    <property type="match status" value="1"/>
</dbReference>
<dbReference type="EMBL" id="JAKUCV010001581">
    <property type="protein sequence ID" value="KAJ4845758.1"/>
    <property type="molecule type" value="Genomic_DNA"/>
</dbReference>
<protein>
    <recommendedName>
        <fullName evidence="2">CCHC-type domain-containing protein</fullName>
    </recommendedName>
</protein>
<keyword evidence="1" id="KW-0862">Zinc</keyword>
<dbReference type="Pfam" id="PF14111">
    <property type="entry name" value="DUF4283"/>
    <property type="match status" value="1"/>
</dbReference>